<evidence type="ECO:0000259" key="2">
    <source>
        <dbReference type="SMART" id="SM00829"/>
    </source>
</evidence>
<dbReference type="PANTHER" id="PTHR11695:SF294">
    <property type="entry name" value="RETICULON-4-INTERACTING PROTEIN 1, MITOCHONDRIAL"/>
    <property type="match status" value="1"/>
</dbReference>
<dbReference type="OrthoDB" id="9992527at2759"/>
<organism evidence="3 4">
    <name type="scientific">Akanthomyces lecanii RCEF 1005</name>
    <dbReference type="NCBI Taxonomy" id="1081108"/>
    <lineage>
        <taxon>Eukaryota</taxon>
        <taxon>Fungi</taxon>
        <taxon>Dikarya</taxon>
        <taxon>Ascomycota</taxon>
        <taxon>Pezizomycotina</taxon>
        <taxon>Sordariomycetes</taxon>
        <taxon>Hypocreomycetidae</taxon>
        <taxon>Hypocreales</taxon>
        <taxon>Cordycipitaceae</taxon>
        <taxon>Akanthomyces</taxon>
        <taxon>Cordyceps confragosa</taxon>
    </lineage>
</organism>
<dbReference type="Pfam" id="PF13602">
    <property type="entry name" value="ADH_zinc_N_2"/>
    <property type="match status" value="1"/>
</dbReference>
<name>A0A168GKT6_CORDF</name>
<reference evidence="3 4" key="1">
    <citation type="journal article" date="2016" name="Genome Biol. Evol.">
        <title>Divergent and convergent evolution of fungal pathogenicity.</title>
        <authorList>
            <person name="Shang Y."/>
            <person name="Xiao G."/>
            <person name="Zheng P."/>
            <person name="Cen K."/>
            <person name="Zhan S."/>
            <person name="Wang C."/>
        </authorList>
    </citation>
    <scope>NUCLEOTIDE SEQUENCE [LARGE SCALE GENOMIC DNA]</scope>
    <source>
        <strain evidence="3 4">RCEF 1005</strain>
    </source>
</reference>
<dbReference type="GO" id="GO:0016491">
    <property type="term" value="F:oxidoreductase activity"/>
    <property type="evidence" value="ECO:0007669"/>
    <property type="project" value="InterPro"/>
</dbReference>
<comment type="pathway">
    <text evidence="1">Secondary metabolite biosynthesis.</text>
</comment>
<dbReference type="InterPro" id="IPR050700">
    <property type="entry name" value="YIM1/Zinc_Alcohol_DH_Fams"/>
</dbReference>
<dbReference type="Proteomes" id="UP000076881">
    <property type="component" value="Unassembled WGS sequence"/>
</dbReference>
<dbReference type="STRING" id="1081108.A0A168GKT6"/>
<feature type="domain" description="Enoyl reductase (ER)" evidence="2">
    <location>
        <begin position="14"/>
        <end position="355"/>
    </location>
</feature>
<dbReference type="Gene3D" id="3.40.50.720">
    <property type="entry name" value="NAD(P)-binding Rossmann-like Domain"/>
    <property type="match status" value="1"/>
</dbReference>
<dbReference type="GO" id="GO:0005739">
    <property type="term" value="C:mitochondrion"/>
    <property type="evidence" value="ECO:0007669"/>
    <property type="project" value="TreeGrafter"/>
</dbReference>
<dbReference type="InterPro" id="IPR013154">
    <property type="entry name" value="ADH-like_N"/>
</dbReference>
<dbReference type="InterPro" id="IPR036291">
    <property type="entry name" value="NAD(P)-bd_dom_sf"/>
</dbReference>
<evidence type="ECO:0000313" key="3">
    <source>
        <dbReference type="EMBL" id="OAA76613.1"/>
    </source>
</evidence>
<dbReference type="InterPro" id="IPR011032">
    <property type="entry name" value="GroES-like_sf"/>
</dbReference>
<evidence type="ECO:0000256" key="1">
    <source>
        <dbReference type="ARBA" id="ARBA00005179"/>
    </source>
</evidence>
<dbReference type="SUPFAM" id="SSF51735">
    <property type="entry name" value="NAD(P)-binding Rossmann-fold domains"/>
    <property type="match status" value="1"/>
</dbReference>
<dbReference type="CDD" id="cd05289">
    <property type="entry name" value="MDR_like_2"/>
    <property type="match status" value="1"/>
</dbReference>
<dbReference type="AlphaFoldDB" id="A0A168GKT6"/>
<dbReference type="EMBL" id="AZHF01000004">
    <property type="protein sequence ID" value="OAA76613.1"/>
    <property type="molecule type" value="Genomic_DNA"/>
</dbReference>
<dbReference type="InterPro" id="IPR020843">
    <property type="entry name" value="ER"/>
</dbReference>
<keyword evidence="4" id="KW-1185">Reference proteome</keyword>
<dbReference type="Gene3D" id="3.90.180.10">
    <property type="entry name" value="Medium-chain alcohol dehydrogenases, catalytic domain"/>
    <property type="match status" value="1"/>
</dbReference>
<protein>
    <submittedName>
        <fullName evidence="3">Alcohol dehydrogenase superfamily, zinc-type</fullName>
    </submittedName>
</protein>
<evidence type="ECO:0000313" key="4">
    <source>
        <dbReference type="Proteomes" id="UP000076881"/>
    </source>
</evidence>
<gene>
    <name evidence="3" type="ORF">LEL_06297</name>
</gene>
<comment type="caution">
    <text evidence="3">The sequence shown here is derived from an EMBL/GenBank/DDBJ whole genome shotgun (WGS) entry which is preliminary data.</text>
</comment>
<proteinExistence type="predicted"/>
<dbReference type="SMART" id="SM00829">
    <property type="entry name" value="PKS_ER"/>
    <property type="match status" value="1"/>
</dbReference>
<dbReference type="SUPFAM" id="SSF50129">
    <property type="entry name" value="GroES-like"/>
    <property type="match status" value="1"/>
</dbReference>
<sequence>MTATMLSITAPKYTNPDGYELTKVPKPAVAQPTDVLIKVHAASINPIDVKKVDGMMKMAIPDKFPYKIGYDVAGVVEEVGSGVTLFKAGDEVYVRLPESNRGAWAEFAVCPERFIALKPKNLSFGDAASLPLAALTALQAMREYKGSLEGKTIFIPAGLGGTGAYGLQIAKNIFKASKVITTVSTSKVPKVHELLGESVVDQIIDYTKDDPLKTIPAGSVDFIFDTTGQATEFMPLLVKGSGMVVSISTAPSGATLQNSSIMDTPEKPRLPIVARVFLDATDQVRKLKARYYGVEYKYIFMDPNGKDLTLLKDAAEEGKLRPVVGLRVDLGDIGKVREACWQTYKGKGGLGKTVFEVQQQDSREE</sequence>
<dbReference type="PANTHER" id="PTHR11695">
    <property type="entry name" value="ALCOHOL DEHYDROGENASE RELATED"/>
    <property type="match status" value="1"/>
</dbReference>
<accession>A0A168GKT6</accession>
<dbReference type="Pfam" id="PF08240">
    <property type="entry name" value="ADH_N"/>
    <property type="match status" value="1"/>
</dbReference>